<sequence>MGEDGHYADVIQNIMAINDRKGTFIRKNKYHNIKRTKCLSVVCLSSREAICSFQSVDCYAEERARIGLKAICELIYRSCGLPSGFTGAPARKAGLGTGWLLVKVGDEYTLRAWLRSVPHPEVGIGTCPVVREPAYKDCALVHGVHGASDAVGILCEPADQAAEID</sequence>
<dbReference type="EMBL" id="ODYU01000312">
    <property type="protein sequence ID" value="SOQ34828.1"/>
    <property type="molecule type" value="Genomic_DNA"/>
</dbReference>
<protein>
    <submittedName>
        <fullName evidence="1">SFRICE_026798</fullName>
    </submittedName>
</protein>
<accession>A0A2H1V1U9</accession>
<organism evidence="1">
    <name type="scientific">Spodoptera frugiperda</name>
    <name type="common">Fall armyworm</name>
    <dbReference type="NCBI Taxonomy" id="7108"/>
    <lineage>
        <taxon>Eukaryota</taxon>
        <taxon>Metazoa</taxon>
        <taxon>Ecdysozoa</taxon>
        <taxon>Arthropoda</taxon>
        <taxon>Hexapoda</taxon>
        <taxon>Insecta</taxon>
        <taxon>Pterygota</taxon>
        <taxon>Neoptera</taxon>
        <taxon>Endopterygota</taxon>
        <taxon>Lepidoptera</taxon>
        <taxon>Glossata</taxon>
        <taxon>Ditrysia</taxon>
        <taxon>Noctuoidea</taxon>
        <taxon>Noctuidae</taxon>
        <taxon>Amphipyrinae</taxon>
        <taxon>Spodoptera</taxon>
    </lineage>
</organism>
<gene>
    <name evidence="1" type="ORF">SFRICE_026798</name>
</gene>
<reference evidence="1" key="1">
    <citation type="submission" date="2016-07" db="EMBL/GenBank/DDBJ databases">
        <authorList>
            <person name="Bretaudeau A."/>
        </authorList>
    </citation>
    <scope>NUCLEOTIDE SEQUENCE</scope>
    <source>
        <strain evidence="1">Rice</strain>
        <tissue evidence="1">Whole body</tissue>
    </source>
</reference>
<evidence type="ECO:0000313" key="1">
    <source>
        <dbReference type="EMBL" id="SOQ34828.1"/>
    </source>
</evidence>
<name>A0A2H1V1U9_SPOFR</name>
<dbReference type="AlphaFoldDB" id="A0A2H1V1U9"/>
<proteinExistence type="predicted"/>